<evidence type="ECO:0000313" key="4">
    <source>
        <dbReference type="Proteomes" id="UP000266861"/>
    </source>
</evidence>
<proteinExistence type="predicted"/>
<dbReference type="AlphaFoldDB" id="A0A397J5U5"/>
<evidence type="ECO:0000313" key="2">
    <source>
        <dbReference type="EMBL" id="RHZ80200.1"/>
    </source>
</evidence>
<comment type="caution">
    <text evidence="2">The sequence shown here is derived from an EMBL/GenBank/DDBJ whole genome shotgun (WGS) entry which is preliminary data.</text>
</comment>
<protein>
    <submittedName>
        <fullName evidence="2">Uncharacterized protein</fullName>
    </submittedName>
</protein>
<sequence length="73" mass="8729">MWNSCTLNINGWDIKDQQDQQWKISSESKKLEVIININEDFLNDSPSRDFPLTMANENREFFVYTDQPDEEKK</sequence>
<accession>A0A397J5U5</accession>
<organism evidence="2 4">
    <name type="scientific">Diversispora epigaea</name>
    <dbReference type="NCBI Taxonomy" id="1348612"/>
    <lineage>
        <taxon>Eukaryota</taxon>
        <taxon>Fungi</taxon>
        <taxon>Fungi incertae sedis</taxon>
        <taxon>Mucoromycota</taxon>
        <taxon>Glomeromycotina</taxon>
        <taxon>Glomeromycetes</taxon>
        <taxon>Diversisporales</taxon>
        <taxon>Diversisporaceae</taxon>
        <taxon>Diversispora</taxon>
    </lineage>
</organism>
<name>A0A397J5U5_9GLOM</name>
<reference evidence="2 4" key="1">
    <citation type="submission" date="2018-08" db="EMBL/GenBank/DDBJ databases">
        <title>Genome and evolution of the arbuscular mycorrhizal fungus Diversispora epigaea (formerly Glomus versiforme) and its bacterial endosymbionts.</title>
        <authorList>
            <person name="Sun X."/>
            <person name="Fei Z."/>
            <person name="Harrison M."/>
        </authorList>
    </citation>
    <scope>NUCLEOTIDE SEQUENCE [LARGE SCALE GENOMIC DNA]</scope>
    <source>
        <strain evidence="2 4">IT104</strain>
    </source>
</reference>
<dbReference type="Proteomes" id="UP000266861">
    <property type="component" value="Unassembled WGS sequence"/>
</dbReference>
<evidence type="ECO:0000313" key="3">
    <source>
        <dbReference type="EMBL" id="RHZ80212.1"/>
    </source>
</evidence>
<keyword evidence="4" id="KW-1185">Reference proteome</keyword>
<gene>
    <name evidence="1" type="ORF">Glove_139g69</name>
    <name evidence="2" type="ORF">Glove_139g73</name>
    <name evidence="3" type="ORF">Glove_139g78</name>
</gene>
<evidence type="ECO:0000313" key="1">
    <source>
        <dbReference type="EMBL" id="RHZ80033.1"/>
    </source>
</evidence>
<dbReference type="EMBL" id="PQFF01000130">
    <property type="protein sequence ID" value="RHZ80212.1"/>
    <property type="molecule type" value="Genomic_DNA"/>
</dbReference>
<dbReference type="EMBL" id="PQFF01000130">
    <property type="protein sequence ID" value="RHZ80200.1"/>
    <property type="molecule type" value="Genomic_DNA"/>
</dbReference>
<dbReference type="EMBL" id="PQFF01000130">
    <property type="protein sequence ID" value="RHZ80033.1"/>
    <property type="molecule type" value="Genomic_DNA"/>
</dbReference>